<protein>
    <submittedName>
        <fullName evidence="2">Uncharacterized protein</fullName>
    </submittedName>
</protein>
<proteinExistence type="predicted"/>
<evidence type="ECO:0000256" key="1">
    <source>
        <dbReference type="SAM" id="MobiDB-lite"/>
    </source>
</evidence>
<feature type="non-terminal residue" evidence="2">
    <location>
        <position position="70"/>
    </location>
</feature>
<name>A0AA38LHA8_TAXCH</name>
<comment type="caution">
    <text evidence="2">The sequence shown here is derived from an EMBL/GenBank/DDBJ whole genome shotgun (WGS) entry which is preliminary data.</text>
</comment>
<feature type="compositionally biased region" description="Basic and acidic residues" evidence="1">
    <location>
        <begin position="22"/>
        <end position="43"/>
    </location>
</feature>
<sequence length="70" mass="7773">DPCGPGHKYYLEVISNDEGGEEEPKVDKEKEEPMAENKGEERTLNGTLATLSSAHGYHPFRVRGVLHGHK</sequence>
<accession>A0AA38LHA8</accession>
<organism evidence="2 3">
    <name type="scientific">Taxus chinensis</name>
    <name type="common">Chinese yew</name>
    <name type="synonym">Taxus wallichiana var. chinensis</name>
    <dbReference type="NCBI Taxonomy" id="29808"/>
    <lineage>
        <taxon>Eukaryota</taxon>
        <taxon>Viridiplantae</taxon>
        <taxon>Streptophyta</taxon>
        <taxon>Embryophyta</taxon>
        <taxon>Tracheophyta</taxon>
        <taxon>Spermatophyta</taxon>
        <taxon>Pinopsida</taxon>
        <taxon>Pinidae</taxon>
        <taxon>Conifers II</taxon>
        <taxon>Cupressales</taxon>
        <taxon>Taxaceae</taxon>
        <taxon>Taxus</taxon>
    </lineage>
</organism>
<feature type="non-terminal residue" evidence="2">
    <location>
        <position position="1"/>
    </location>
</feature>
<dbReference type="AlphaFoldDB" id="A0AA38LHA8"/>
<dbReference type="EMBL" id="JAHRHJ020000003">
    <property type="protein sequence ID" value="KAH9320722.1"/>
    <property type="molecule type" value="Genomic_DNA"/>
</dbReference>
<reference evidence="2 3" key="1">
    <citation type="journal article" date="2021" name="Nat. Plants">
        <title>The Taxus genome provides insights into paclitaxel biosynthesis.</title>
        <authorList>
            <person name="Xiong X."/>
            <person name="Gou J."/>
            <person name="Liao Q."/>
            <person name="Li Y."/>
            <person name="Zhou Q."/>
            <person name="Bi G."/>
            <person name="Li C."/>
            <person name="Du R."/>
            <person name="Wang X."/>
            <person name="Sun T."/>
            <person name="Guo L."/>
            <person name="Liang H."/>
            <person name="Lu P."/>
            <person name="Wu Y."/>
            <person name="Zhang Z."/>
            <person name="Ro D.K."/>
            <person name="Shang Y."/>
            <person name="Huang S."/>
            <person name="Yan J."/>
        </authorList>
    </citation>
    <scope>NUCLEOTIDE SEQUENCE [LARGE SCALE GENOMIC DNA]</scope>
    <source>
        <strain evidence="2">Ta-2019</strain>
    </source>
</reference>
<gene>
    <name evidence="2" type="ORF">KI387_015361</name>
</gene>
<feature type="region of interest" description="Disordered" evidence="1">
    <location>
        <begin position="15"/>
        <end position="44"/>
    </location>
</feature>
<evidence type="ECO:0000313" key="3">
    <source>
        <dbReference type="Proteomes" id="UP000824469"/>
    </source>
</evidence>
<keyword evidence="3" id="KW-1185">Reference proteome</keyword>
<evidence type="ECO:0000313" key="2">
    <source>
        <dbReference type="EMBL" id="KAH9320722.1"/>
    </source>
</evidence>
<dbReference type="Proteomes" id="UP000824469">
    <property type="component" value="Unassembled WGS sequence"/>
</dbReference>